<evidence type="ECO:0000256" key="8">
    <source>
        <dbReference type="SAM" id="SignalP"/>
    </source>
</evidence>
<dbReference type="PRINTS" id="PR01366">
    <property type="entry name" value="ROYALJELLY"/>
</dbReference>
<dbReference type="Pfam" id="PF03022">
    <property type="entry name" value="MRJP"/>
    <property type="match status" value="1"/>
</dbReference>
<evidence type="ECO:0000256" key="7">
    <source>
        <dbReference type="ARBA" id="ARBA00023180"/>
    </source>
</evidence>
<feature type="chain" id="PRO_5032841314" description="Protein yellow" evidence="8">
    <location>
        <begin position="18"/>
        <end position="467"/>
    </location>
</feature>
<dbReference type="GO" id="GO:0005576">
    <property type="term" value="C:extracellular region"/>
    <property type="evidence" value="ECO:0007669"/>
    <property type="project" value="UniProtKB-SubCell"/>
</dbReference>
<dbReference type="AlphaFoldDB" id="A0A834MAF8"/>
<dbReference type="PANTHER" id="PTHR10009">
    <property type="entry name" value="PROTEIN YELLOW-RELATED"/>
    <property type="match status" value="1"/>
</dbReference>
<feature type="signal peptide" evidence="8">
    <location>
        <begin position="1"/>
        <end position="17"/>
    </location>
</feature>
<comment type="similarity">
    <text evidence="3">Belongs to the major royal jelly protein family.</text>
</comment>
<proteinExistence type="inferred from homology"/>
<evidence type="ECO:0000313" key="9">
    <source>
        <dbReference type="EMBL" id="KAF7272550.1"/>
    </source>
</evidence>
<evidence type="ECO:0000256" key="3">
    <source>
        <dbReference type="ARBA" id="ARBA00009127"/>
    </source>
</evidence>
<dbReference type="InterPro" id="IPR011042">
    <property type="entry name" value="6-blade_b-propeller_TolB-like"/>
</dbReference>
<comment type="caution">
    <text evidence="9">The sequence shown here is derived from an EMBL/GenBank/DDBJ whole genome shotgun (WGS) entry which is preliminary data.</text>
</comment>
<gene>
    <name evidence="9" type="ORF">GWI33_014669</name>
</gene>
<evidence type="ECO:0000256" key="4">
    <source>
        <dbReference type="ARBA" id="ARBA00014360"/>
    </source>
</evidence>
<keyword evidence="5" id="KW-0964">Secreted</keyword>
<comment type="subcellular location">
    <subcellularLocation>
        <location evidence="2">Secreted</location>
    </subcellularLocation>
</comment>
<dbReference type="InterPro" id="IPR017996">
    <property type="entry name" value="MRJP/yellow-related"/>
</dbReference>
<dbReference type="OrthoDB" id="7776143at2759"/>
<evidence type="ECO:0000256" key="5">
    <source>
        <dbReference type="ARBA" id="ARBA00022525"/>
    </source>
</evidence>
<dbReference type="PANTHER" id="PTHR10009:SF14">
    <property type="entry name" value="PROTEIN YELLOW"/>
    <property type="match status" value="1"/>
</dbReference>
<evidence type="ECO:0000256" key="6">
    <source>
        <dbReference type="ARBA" id="ARBA00022729"/>
    </source>
</evidence>
<sequence length="467" mass="53925">MRLRFLCLLVAANCISAFEDHRFQKHFEWNILDFVYPNDESKLQDIMNGKLKPQNALPVGIEFWKDKIFITVPRWQDGIPSTLNYIPFNSDVKNPSLIPYPDFQSNELGNCQEGLSTVYRIHIDQCDRLWVLDTGTFGIEDTTQNVCPYALNIFDLQTDKRIHRYVFRPDDINGQTFIANIAVELGNDCDEGYAYFSDELGYGLIVYSLKDDQSWRFEHSFFMPDPLKGDFNIDGLNFQWGQEGIFGISLSPQQIDGYRTLYFSPLASNREFAISTRILHNPSRVNNSYHEFVVLDERGKDTHTTSRVISNQGIQFFNLIDQNAVGCWDIRKKYAPENIGVVERHPDLIFPADIKIDKNNYLWVLSDRMPKFLLSTLNYSEPNFRLFFAPADALIRNTVCEPTPPPIHVNPSPMALFTRNPNYNVDDEAYLKTIASLILGKQLNFVTVQEDDNTKPVVDINRRIDQI</sequence>
<comment type="function">
    <text evidence="1">Controls the pigmentation pattern of the adult cuticle and larval mouth parts.</text>
</comment>
<evidence type="ECO:0000256" key="1">
    <source>
        <dbReference type="ARBA" id="ARBA00002855"/>
    </source>
</evidence>
<name>A0A834MAF8_RHYFE</name>
<protein>
    <recommendedName>
        <fullName evidence="4">Protein yellow</fullName>
    </recommendedName>
</protein>
<organism evidence="9 10">
    <name type="scientific">Rhynchophorus ferrugineus</name>
    <name type="common">Red palm weevil</name>
    <name type="synonym">Curculio ferrugineus</name>
    <dbReference type="NCBI Taxonomy" id="354439"/>
    <lineage>
        <taxon>Eukaryota</taxon>
        <taxon>Metazoa</taxon>
        <taxon>Ecdysozoa</taxon>
        <taxon>Arthropoda</taxon>
        <taxon>Hexapoda</taxon>
        <taxon>Insecta</taxon>
        <taxon>Pterygota</taxon>
        <taxon>Neoptera</taxon>
        <taxon>Endopterygota</taxon>
        <taxon>Coleoptera</taxon>
        <taxon>Polyphaga</taxon>
        <taxon>Cucujiformia</taxon>
        <taxon>Curculionidae</taxon>
        <taxon>Dryophthorinae</taxon>
        <taxon>Rhynchophorus</taxon>
    </lineage>
</organism>
<dbReference type="Proteomes" id="UP000625711">
    <property type="component" value="Unassembled WGS sequence"/>
</dbReference>
<evidence type="ECO:0000313" key="10">
    <source>
        <dbReference type="Proteomes" id="UP000625711"/>
    </source>
</evidence>
<dbReference type="EMBL" id="JAACXV010013747">
    <property type="protein sequence ID" value="KAF7272550.1"/>
    <property type="molecule type" value="Genomic_DNA"/>
</dbReference>
<keyword evidence="10" id="KW-1185">Reference proteome</keyword>
<reference evidence="9" key="1">
    <citation type="submission" date="2020-08" db="EMBL/GenBank/DDBJ databases">
        <title>Genome sequencing and assembly of the red palm weevil Rhynchophorus ferrugineus.</title>
        <authorList>
            <person name="Dias G.B."/>
            <person name="Bergman C.M."/>
            <person name="Manee M."/>
        </authorList>
    </citation>
    <scope>NUCLEOTIDE SEQUENCE</scope>
    <source>
        <strain evidence="9">AA-2017</strain>
        <tissue evidence="9">Whole larva</tissue>
    </source>
</reference>
<accession>A0A834MAF8</accession>
<keyword evidence="7" id="KW-0325">Glycoprotein</keyword>
<keyword evidence="6 8" id="KW-0732">Signal</keyword>
<evidence type="ECO:0000256" key="2">
    <source>
        <dbReference type="ARBA" id="ARBA00004613"/>
    </source>
</evidence>
<dbReference type="Gene3D" id="2.120.10.30">
    <property type="entry name" value="TolB, C-terminal domain"/>
    <property type="match status" value="1"/>
</dbReference>